<organism evidence="2 3">
    <name type="scientific">Sesamum indicum</name>
    <name type="common">Oriental sesame</name>
    <name type="synonym">Sesamum orientale</name>
    <dbReference type="NCBI Taxonomy" id="4182"/>
    <lineage>
        <taxon>Eukaryota</taxon>
        <taxon>Viridiplantae</taxon>
        <taxon>Streptophyta</taxon>
        <taxon>Embryophyta</taxon>
        <taxon>Tracheophyta</taxon>
        <taxon>Spermatophyta</taxon>
        <taxon>Magnoliopsida</taxon>
        <taxon>eudicotyledons</taxon>
        <taxon>Gunneridae</taxon>
        <taxon>Pentapetalae</taxon>
        <taxon>asterids</taxon>
        <taxon>lamiids</taxon>
        <taxon>Lamiales</taxon>
        <taxon>Pedaliaceae</taxon>
        <taxon>Sesamum</taxon>
    </lineage>
</organism>
<evidence type="ECO:0000313" key="2">
    <source>
        <dbReference type="Proteomes" id="UP000504604"/>
    </source>
</evidence>
<protein>
    <submittedName>
        <fullName evidence="3">Uncharacterized protein LOC105160340</fullName>
    </submittedName>
</protein>
<evidence type="ECO:0000256" key="1">
    <source>
        <dbReference type="SAM" id="MobiDB-lite"/>
    </source>
</evidence>
<feature type="compositionally biased region" description="Basic and acidic residues" evidence="1">
    <location>
        <begin position="18"/>
        <end position="51"/>
    </location>
</feature>
<reference evidence="3" key="1">
    <citation type="submission" date="2025-08" db="UniProtKB">
        <authorList>
            <consortium name="RefSeq"/>
        </authorList>
    </citation>
    <scope>IDENTIFICATION</scope>
</reference>
<sequence>MSVAQKYIDEEEMNAMKDGEWRIGSDRGRDSRRDNKGMDRTDRNPRRDQSKEPTYQQRYKNYTPLNMMRAKVLMMVEKNDVLKWPKHTRFTPAKKYSNKYCIFHREKGHDTEECYQLKDEIERLVRQGYFKNQVAENSRDRNNRSRSRSQERRQDKEFNTRDPRIRENAPVKDIIHTIAGGTEDAGDKAGSGNDPMVIKLDIANFVVHKVLVDNGSSADIILKKVLVKMRLDNVKLAPVKTPLVGFRGSEVDSLGTIDLPVSMGEEPRRKTLMVTFLVVDTHFAYNVILGRPGINSFRAIVSTFHLKMKFPTPFGVGEVSCDQREAKRCYNLSLKKGETNKRRRVEKSDDQWKNKMVEKEVERIEPIEKHKEIELVRGEHSKTTRIGSGMARDLETHMIAFLRSNVDIFAWDP</sequence>
<dbReference type="PANTHER" id="PTHR33240">
    <property type="entry name" value="OS08G0508500 PROTEIN"/>
    <property type="match status" value="1"/>
</dbReference>
<evidence type="ECO:0000313" key="3">
    <source>
        <dbReference type="RefSeq" id="XP_011075973.1"/>
    </source>
</evidence>
<dbReference type="InParanoid" id="A0A6I9SYS9"/>
<dbReference type="InterPro" id="IPR021109">
    <property type="entry name" value="Peptidase_aspartic_dom_sf"/>
</dbReference>
<gene>
    <name evidence="3" type="primary">LOC105160340</name>
</gene>
<dbReference type="Proteomes" id="UP000504604">
    <property type="component" value="Linkage group LG4"/>
</dbReference>
<feature type="compositionally biased region" description="Basic and acidic residues" evidence="1">
    <location>
        <begin position="137"/>
        <end position="166"/>
    </location>
</feature>
<feature type="region of interest" description="Disordered" evidence="1">
    <location>
        <begin position="18"/>
        <end position="55"/>
    </location>
</feature>
<feature type="region of interest" description="Disordered" evidence="1">
    <location>
        <begin position="132"/>
        <end position="166"/>
    </location>
</feature>
<name>A0A6I9SYS9_SESIN</name>
<dbReference type="CDD" id="cd00303">
    <property type="entry name" value="retropepsin_like"/>
    <property type="match status" value="1"/>
</dbReference>
<dbReference type="GeneID" id="105160340"/>
<accession>A0A6I9SYS9</accession>
<dbReference type="AlphaFoldDB" id="A0A6I9SYS9"/>
<keyword evidence="2" id="KW-1185">Reference proteome</keyword>
<dbReference type="PANTHER" id="PTHR33240:SF15">
    <property type="entry name" value="GAG-PRO-LIKE PROTEIN"/>
    <property type="match status" value="1"/>
</dbReference>
<proteinExistence type="predicted"/>
<dbReference type="KEGG" id="sind:105160340"/>
<dbReference type="Gene3D" id="2.40.70.10">
    <property type="entry name" value="Acid Proteases"/>
    <property type="match status" value="1"/>
</dbReference>
<dbReference type="RefSeq" id="XP_011075973.1">
    <property type="nucleotide sequence ID" value="XM_011077671.1"/>
</dbReference>
<dbReference type="OrthoDB" id="1432192at2759"/>